<dbReference type="AlphaFoldDB" id="A0ABD2M3U2"/>
<evidence type="ECO:0000256" key="1">
    <source>
        <dbReference type="SAM" id="MobiDB-lite"/>
    </source>
</evidence>
<dbReference type="EMBL" id="JBICBT010000200">
    <property type="protein sequence ID" value="KAL3121089.1"/>
    <property type="molecule type" value="Genomic_DNA"/>
</dbReference>
<keyword evidence="3" id="KW-1185">Reference proteome</keyword>
<proteinExistence type="predicted"/>
<evidence type="ECO:0000313" key="2">
    <source>
        <dbReference type="EMBL" id="KAL3121089.1"/>
    </source>
</evidence>
<name>A0ABD2M3U2_9BILA</name>
<reference evidence="2 3" key="1">
    <citation type="submission" date="2024-10" db="EMBL/GenBank/DDBJ databases">
        <authorList>
            <person name="Kim D."/>
        </authorList>
    </citation>
    <scope>NUCLEOTIDE SEQUENCE [LARGE SCALE GENOMIC DNA]</scope>
    <source>
        <strain evidence="2">BH-2024</strain>
    </source>
</reference>
<feature type="compositionally biased region" description="Basic and acidic residues" evidence="1">
    <location>
        <begin position="306"/>
        <end position="323"/>
    </location>
</feature>
<feature type="compositionally biased region" description="Basic and acidic residues" evidence="1">
    <location>
        <begin position="332"/>
        <end position="358"/>
    </location>
</feature>
<sequence length="385" mass="43204">MTASFVEWFADTLSDKNCLQPEITRGINGKLKWPHETQLIVEISLKNAEKVEWFLDDRPLKSCEELFRDGRLLKGGGDGVQIVDSLSSSGEWLSRLVLPAALQKNCGRVSLSLLTVRATNKLGDSCESSARILPTEVPTTAKSSRMKTNGIDIKNGHQQMEKEQQKNTTERQQPNLQGSFEVLDSGKAFSPSVTPNPKNCRTSVAQIRRKAMAQIQVEPAEMPMPSCQIKMMDKSSNTVGGTPNSDNDAHCDLCTFVSPKGKRGLNIHKTMKHFTCVKCGHQAESADARKIHRETKCGRKSLSSKNDQKPPEEKPNKRRESEPSKQLTLKSINEHLEQFEGRQNGENERLERKIDNLGRKFGRANLKGENKEEKTEEFLSEDDEQ</sequence>
<feature type="region of interest" description="Disordered" evidence="1">
    <location>
        <begin position="285"/>
        <end position="385"/>
    </location>
</feature>
<evidence type="ECO:0000313" key="3">
    <source>
        <dbReference type="Proteomes" id="UP001620626"/>
    </source>
</evidence>
<accession>A0ABD2M3U2</accession>
<protein>
    <recommendedName>
        <fullName evidence="4">C2H2-type domain-containing protein</fullName>
    </recommendedName>
</protein>
<feature type="compositionally biased region" description="Basic and acidic residues" evidence="1">
    <location>
        <begin position="366"/>
        <end position="377"/>
    </location>
</feature>
<gene>
    <name evidence="2" type="ORF">niasHT_005349</name>
</gene>
<feature type="compositionally biased region" description="Basic and acidic residues" evidence="1">
    <location>
        <begin position="285"/>
        <end position="297"/>
    </location>
</feature>
<evidence type="ECO:0008006" key="4">
    <source>
        <dbReference type="Google" id="ProtNLM"/>
    </source>
</evidence>
<comment type="caution">
    <text evidence="2">The sequence shown here is derived from an EMBL/GenBank/DDBJ whole genome shotgun (WGS) entry which is preliminary data.</text>
</comment>
<dbReference type="Proteomes" id="UP001620626">
    <property type="component" value="Unassembled WGS sequence"/>
</dbReference>
<organism evidence="2 3">
    <name type="scientific">Heterodera trifolii</name>
    <dbReference type="NCBI Taxonomy" id="157864"/>
    <lineage>
        <taxon>Eukaryota</taxon>
        <taxon>Metazoa</taxon>
        <taxon>Ecdysozoa</taxon>
        <taxon>Nematoda</taxon>
        <taxon>Chromadorea</taxon>
        <taxon>Rhabditida</taxon>
        <taxon>Tylenchina</taxon>
        <taxon>Tylenchomorpha</taxon>
        <taxon>Tylenchoidea</taxon>
        <taxon>Heteroderidae</taxon>
        <taxon>Heteroderinae</taxon>
        <taxon>Heterodera</taxon>
    </lineage>
</organism>